<accession>G8R402</accession>
<gene>
    <name evidence="1" type="ordered locus">Oweho_1025</name>
</gene>
<dbReference type="Pfam" id="PF11009">
    <property type="entry name" value="BrxC"/>
    <property type="match status" value="1"/>
</dbReference>
<dbReference type="RefSeq" id="WP_014201394.1">
    <property type="nucleotide sequence ID" value="NC_016599.1"/>
</dbReference>
<dbReference type="OrthoDB" id="677051at2"/>
<dbReference type="eggNOG" id="COG3118">
    <property type="taxonomic scope" value="Bacteria"/>
</dbReference>
<sequence>MNYIDLKEQSQLEELVEKSKELPNGVLIFKHSTRCAISNMALSRFNRGWDVEQETLPVYFLDLIRYREISNKVSEQFGVQHESPQVLLIRDGKCVYTTSHNAISALDIQEQIK</sequence>
<dbReference type="KEGG" id="oho:Oweho_1025"/>
<dbReference type="InterPro" id="IPR022551">
    <property type="entry name" value="BrxC"/>
</dbReference>
<reference evidence="1 2" key="1">
    <citation type="journal article" date="2012" name="Stand. Genomic Sci.">
        <title>Genome sequence of the orange-pigmented seawater bacterium Owenweeksia hongkongensis type strain (UST20020801(T)).</title>
        <authorList>
            <person name="Riedel T."/>
            <person name="Held B."/>
            <person name="Nolan M."/>
            <person name="Lucas S."/>
            <person name="Lapidus A."/>
            <person name="Tice H."/>
            <person name="Del Rio T.G."/>
            <person name="Cheng J.F."/>
            <person name="Han C."/>
            <person name="Tapia R."/>
            <person name="Goodwin L.A."/>
            <person name="Pitluck S."/>
            <person name="Liolios K."/>
            <person name="Mavromatis K."/>
            <person name="Pagani I."/>
            <person name="Ivanova N."/>
            <person name="Mikhailova N."/>
            <person name="Pati A."/>
            <person name="Chen A."/>
            <person name="Palaniappan K."/>
            <person name="Rohde M."/>
            <person name="Tindall B.J."/>
            <person name="Detter J.C."/>
            <person name="Goker M."/>
            <person name="Woyke T."/>
            <person name="Bristow J."/>
            <person name="Eisen J.A."/>
            <person name="Markowitz V."/>
            <person name="Hugenholtz P."/>
            <person name="Klenk H.P."/>
            <person name="Kyrpides N.C."/>
        </authorList>
    </citation>
    <scope>NUCLEOTIDE SEQUENCE</scope>
    <source>
        <strain evidence="2">DSM 17368 / JCM 12287 / NRRL B-23963</strain>
    </source>
</reference>
<protein>
    <submittedName>
        <fullName evidence="1">Bacillithiol system protein YtxJ</fullName>
    </submittedName>
</protein>
<dbReference type="STRING" id="926562.Oweho_1025"/>
<dbReference type="AlphaFoldDB" id="G8R402"/>
<dbReference type="Proteomes" id="UP000005631">
    <property type="component" value="Chromosome"/>
</dbReference>
<organism evidence="1 2">
    <name type="scientific">Owenweeksia hongkongensis (strain DSM 17368 / CIP 108786 / JCM 12287 / NRRL B-23963 / UST20020801)</name>
    <dbReference type="NCBI Taxonomy" id="926562"/>
    <lineage>
        <taxon>Bacteria</taxon>
        <taxon>Pseudomonadati</taxon>
        <taxon>Bacteroidota</taxon>
        <taxon>Flavobacteriia</taxon>
        <taxon>Flavobacteriales</taxon>
        <taxon>Owenweeksiaceae</taxon>
        <taxon>Owenweeksia</taxon>
    </lineage>
</organism>
<dbReference type="NCBIfam" id="TIGR04019">
    <property type="entry name" value="B_thiol_YtxJ"/>
    <property type="match status" value="1"/>
</dbReference>
<proteinExistence type="predicted"/>
<dbReference type="Gene3D" id="3.40.30.10">
    <property type="entry name" value="Glutaredoxin"/>
    <property type="match status" value="1"/>
</dbReference>
<evidence type="ECO:0000313" key="1">
    <source>
        <dbReference type="EMBL" id="AEV32034.1"/>
    </source>
</evidence>
<dbReference type="HOGENOM" id="CLU_153787_0_0_10"/>
<dbReference type="EMBL" id="CP003156">
    <property type="protein sequence ID" value="AEV32034.1"/>
    <property type="molecule type" value="Genomic_DNA"/>
</dbReference>
<name>G8R402_OWEHD</name>
<keyword evidence="2" id="KW-1185">Reference proteome</keyword>
<evidence type="ECO:0000313" key="2">
    <source>
        <dbReference type="Proteomes" id="UP000005631"/>
    </source>
</evidence>